<dbReference type="EMBL" id="NRQW01000164">
    <property type="protein sequence ID" value="PLZ91605.1"/>
    <property type="molecule type" value="Genomic_DNA"/>
</dbReference>
<feature type="transmembrane region" description="Helical" evidence="1">
    <location>
        <begin position="69"/>
        <end position="87"/>
    </location>
</feature>
<comment type="caution">
    <text evidence="2">The sequence shown here is derived from an EMBL/GenBank/DDBJ whole genome shotgun (WGS) entry which is preliminary data.</text>
</comment>
<keyword evidence="3" id="KW-1185">Reference proteome</keyword>
<dbReference type="AlphaFoldDB" id="A0A2N6K579"/>
<evidence type="ECO:0008006" key="4">
    <source>
        <dbReference type="Google" id="ProtNLM"/>
    </source>
</evidence>
<name>A0A2N6K579_FISMU</name>
<dbReference type="RefSeq" id="WP_016869718.1">
    <property type="nucleotide sequence ID" value="NZ_CAWNVR010000248.1"/>
</dbReference>
<dbReference type="Pfam" id="PF00805">
    <property type="entry name" value="Pentapeptide"/>
    <property type="match status" value="1"/>
</dbReference>
<organism evidence="2 3">
    <name type="scientific">Fischerella muscicola CCMEE 5323</name>
    <dbReference type="NCBI Taxonomy" id="2019572"/>
    <lineage>
        <taxon>Bacteria</taxon>
        <taxon>Bacillati</taxon>
        <taxon>Cyanobacteriota</taxon>
        <taxon>Cyanophyceae</taxon>
        <taxon>Nostocales</taxon>
        <taxon>Hapalosiphonaceae</taxon>
        <taxon>Fischerella</taxon>
    </lineage>
</organism>
<feature type="transmembrane region" description="Helical" evidence="1">
    <location>
        <begin position="33"/>
        <end position="57"/>
    </location>
</feature>
<feature type="transmembrane region" description="Helical" evidence="1">
    <location>
        <begin position="161"/>
        <end position="183"/>
    </location>
</feature>
<feature type="transmembrane region" description="Helical" evidence="1">
    <location>
        <begin position="94"/>
        <end position="116"/>
    </location>
</feature>
<keyword evidence="1" id="KW-0472">Membrane</keyword>
<keyword evidence="1" id="KW-1133">Transmembrane helix</keyword>
<evidence type="ECO:0000313" key="3">
    <source>
        <dbReference type="Proteomes" id="UP000235036"/>
    </source>
</evidence>
<dbReference type="InterPro" id="IPR051082">
    <property type="entry name" value="Pentapeptide-BTB/POZ_domain"/>
</dbReference>
<dbReference type="Proteomes" id="UP000235036">
    <property type="component" value="Unassembled WGS sequence"/>
</dbReference>
<dbReference type="InterPro" id="IPR001646">
    <property type="entry name" value="5peptide_repeat"/>
</dbReference>
<protein>
    <recommendedName>
        <fullName evidence="4">Low-complexity protein</fullName>
    </recommendedName>
</protein>
<feature type="transmembrane region" description="Helical" evidence="1">
    <location>
        <begin position="195"/>
        <end position="215"/>
    </location>
</feature>
<keyword evidence="1" id="KW-0812">Transmembrane</keyword>
<feature type="transmembrane region" description="Helical" evidence="1">
    <location>
        <begin position="128"/>
        <end position="149"/>
    </location>
</feature>
<dbReference type="PANTHER" id="PTHR14136:SF17">
    <property type="entry name" value="BTB_POZ DOMAIN-CONTAINING PROTEIN KCTD9"/>
    <property type="match status" value="1"/>
</dbReference>
<accession>A0A2N6K579</accession>
<dbReference type="SUPFAM" id="SSF141571">
    <property type="entry name" value="Pentapeptide repeat-like"/>
    <property type="match status" value="1"/>
</dbReference>
<reference evidence="2 3" key="1">
    <citation type="submission" date="2017-08" db="EMBL/GenBank/DDBJ databases">
        <title>Genomes of Fischerella (Mastigocladus) sp. strains.</title>
        <authorList>
            <person name="Miller S.R."/>
        </authorList>
    </citation>
    <scope>NUCLEOTIDE SEQUENCE [LARGE SCALE GENOMIC DNA]</scope>
    <source>
        <strain evidence="2 3">CCMEE 5323</strain>
    </source>
</reference>
<dbReference type="PANTHER" id="PTHR14136">
    <property type="entry name" value="BTB_POZ DOMAIN-CONTAINING PROTEIN KCTD9"/>
    <property type="match status" value="1"/>
</dbReference>
<evidence type="ECO:0000256" key="1">
    <source>
        <dbReference type="SAM" id="Phobius"/>
    </source>
</evidence>
<sequence length="634" mass="70530">MESKNIRGQSLKQANLNSDLENAIAGSSIAPKLAITLLFISLCFFAAIFTGLISAAISLDFWLRIQERIESQLMGLVVIAWLISAIYQSLSKSLLTVIAGLGIALIVQITLLLMGFGGSISLFFGRTVFTILAGWVIYGLVFCLIRLALATIDVLFQKAYFIKAIGFVFIILAGVMGWLIAIAFEAPELSLPIKITAFLSGIGFNIALGLGAWIANRRRKVPWNHPDLFRTWALAFGSWGGTSFHNLDISKVNFKNAKLANTDLRARRLYRTCFQGVTGLERARVDSRYLDLEIPKVQKLLTLGCSEEADFSDLNLRGAYLQNADLRRIDFTDTDLIGADLRGADLRNAILANAQVINVDFTDANLTGICIQNWNVNSQTCFTNVLCDYIYRKLDDKGERCDRFPADRNFQPREFESLYQEVGNVVDLVFQEGLNWRAFAFTLQKLQIEDDGLGLELKGIEKRGDLWVVKVTHNENIPTQQVEKRLYASYEYLQQQLASKEQIIHRLLGITEELSKRPFGNNFSITGSTITNLAGSGQIEYHEAAEQVRSLVANSSEPVQVTATVRTLLTQLQGQNVANTAGTQAELIKQVLLTEAEKDPVFKQLLLLQRQQFIDAIPSPAIATAIQEAITQIS</sequence>
<evidence type="ECO:0000313" key="2">
    <source>
        <dbReference type="EMBL" id="PLZ91605.1"/>
    </source>
</evidence>
<dbReference type="Gene3D" id="2.160.20.80">
    <property type="entry name" value="E3 ubiquitin-protein ligase SopA"/>
    <property type="match status" value="1"/>
</dbReference>
<gene>
    <name evidence="2" type="ORF">CEN44_08155</name>
</gene>
<proteinExistence type="predicted"/>